<feature type="transmembrane region" description="Helical" evidence="1">
    <location>
        <begin position="453"/>
        <end position="475"/>
    </location>
</feature>
<feature type="transmembrane region" description="Helical" evidence="1">
    <location>
        <begin position="373"/>
        <end position="391"/>
    </location>
</feature>
<reference evidence="2 3" key="1">
    <citation type="submission" date="2018-08" db="EMBL/GenBank/DDBJ databases">
        <title>Pallidiluteibacterium maritimus gen. nov., sp. nov., isolated from coastal sediment.</title>
        <authorList>
            <person name="Zhou L.Y."/>
        </authorList>
    </citation>
    <scope>NUCLEOTIDE SEQUENCE [LARGE SCALE GENOMIC DNA]</scope>
    <source>
        <strain evidence="2 3">XSD2</strain>
    </source>
</reference>
<keyword evidence="1" id="KW-0472">Membrane</keyword>
<feature type="transmembrane region" description="Helical" evidence="1">
    <location>
        <begin position="226"/>
        <end position="245"/>
    </location>
</feature>
<feature type="transmembrane region" description="Helical" evidence="1">
    <location>
        <begin position="101"/>
        <end position="130"/>
    </location>
</feature>
<keyword evidence="1" id="KW-0812">Transmembrane</keyword>
<dbReference type="InterPro" id="IPR018580">
    <property type="entry name" value="Uncharacterised_YfhO"/>
</dbReference>
<feature type="transmembrane region" description="Helical" evidence="1">
    <location>
        <begin position="421"/>
        <end position="441"/>
    </location>
</feature>
<sequence length="844" mass="95098">MKLKKYLPYLVALFLFAIFTVIYFAPSISGKIIYSSDGVSSIGSGREVSKYHEESGERYNPIIWTNSLFSGMPTYMVAAPDWKNKTINITRISRNIFNTRYAYIFVGLVGVFLFLVVLGINPWLSIVGAFAYNLASFHYILMAHGHNAKAMVVSLYAYVLIGMILVLRHRKYFWGTLLFTFSVVWQIVAGHIQMTYYLLFIALGYYIAEGVIMFKQRQLKEFAKGTGLLLFGAVVAVSTNTGKLWTEYEYGTHTMRGGREITSQNTQASASEASKEGLSNEYILAYSYDLGESFSGFLPQAKGLYKPLSEQSALYKALKSSGNEAVAKSFNKDGQYFYWGHQTASAAPFYYGVVVFVLFILGLFLVKGHVKYWLASVVCVTWILTIGKNSYGEYSGLFYSIQSFFIEYIPLYDKFRDVKNIVFVQSLAMMLLGFIGLSKLLTKELPKKQLTTALRNTAIVVGGLFLIIAAFPTILGNTASPRDAMIFKGWPEFLMTALQDTRAEAIRSDAFRGLIFGGVTLGLFLLVVIDKLKGSYAIMGLLGIIFIDMVPFDLKSLSYDTFVNQKSTDKLIQETQADIDILKDKDPNYRVLKFGDTFNDALTSAYHKSIGGYSAAKLSRYQDLIEYCLSPFMRKVAASKSNAEMQESLFSNNVINMLNTKYFILDENAQPVKNPNTYGNAWFAHRYITSDGALDEITKLQTIDAKEEVVVDKRFVHFVDSKVFAEDSTATISLEKYHPNHLEYKSHTESEQMAVFSEIFYAPNGWQAYIDGEKADHFRVNYVLRAMIIPAGAHTVEFKFEPTSYYTGTKISLVTSYLLTLLLIGGVAFEGYKYWKRNKGKKAV</sequence>
<feature type="transmembrane region" description="Helical" evidence="1">
    <location>
        <begin position="150"/>
        <end position="167"/>
    </location>
</feature>
<feature type="transmembrane region" description="Helical" evidence="1">
    <location>
        <begin position="510"/>
        <end position="529"/>
    </location>
</feature>
<feature type="transmembrane region" description="Helical" evidence="1">
    <location>
        <begin position="349"/>
        <end position="366"/>
    </location>
</feature>
<dbReference type="PANTHER" id="PTHR38454">
    <property type="entry name" value="INTEGRAL MEMBRANE PROTEIN-RELATED"/>
    <property type="match status" value="1"/>
</dbReference>
<evidence type="ECO:0000313" key="2">
    <source>
        <dbReference type="EMBL" id="RIJ49715.1"/>
    </source>
</evidence>
<dbReference type="Pfam" id="PF09586">
    <property type="entry name" value="YfhO"/>
    <property type="match status" value="1"/>
</dbReference>
<name>A0A399T485_9BACT</name>
<accession>A0A399T485</accession>
<evidence type="ECO:0008006" key="4">
    <source>
        <dbReference type="Google" id="ProtNLM"/>
    </source>
</evidence>
<feature type="transmembrane region" description="Helical" evidence="1">
    <location>
        <begin position="536"/>
        <end position="554"/>
    </location>
</feature>
<dbReference type="AlphaFoldDB" id="A0A399T485"/>
<dbReference type="PANTHER" id="PTHR38454:SF1">
    <property type="entry name" value="INTEGRAL MEMBRANE PROTEIN"/>
    <property type="match status" value="1"/>
</dbReference>
<feature type="transmembrane region" description="Helical" evidence="1">
    <location>
        <begin position="6"/>
        <end position="25"/>
    </location>
</feature>
<evidence type="ECO:0000256" key="1">
    <source>
        <dbReference type="SAM" id="Phobius"/>
    </source>
</evidence>
<keyword evidence="1" id="KW-1133">Transmembrane helix</keyword>
<organism evidence="2 3">
    <name type="scientific">Maribellus luteus</name>
    <dbReference type="NCBI Taxonomy" id="2305463"/>
    <lineage>
        <taxon>Bacteria</taxon>
        <taxon>Pseudomonadati</taxon>
        <taxon>Bacteroidota</taxon>
        <taxon>Bacteroidia</taxon>
        <taxon>Marinilabiliales</taxon>
        <taxon>Prolixibacteraceae</taxon>
        <taxon>Maribellus</taxon>
    </lineage>
</organism>
<feature type="transmembrane region" description="Helical" evidence="1">
    <location>
        <begin position="194"/>
        <end position="214"/>
    </location>
</feature>
<evidence type="ECO:0000313" key="3">
    <source>
        <dbReference type="Proteomes" id="UP000265926"/>
    </source>
</evidence>
<dbReference type="Proteomes" id="UP000265926">
    <property type="component" value="Unassembled WGS sequence"/>
</dbReference>
<feature type="transmembrane region" description="Helical" evidence="1">
    <location>
        <begin position="172"/>
        <end position="188"/>
    </location>
</feature>
<dbReference type="EMBL" id="QWGR01000002">
    <property type="protein sequence ID" value="RIJ49715.1"/>
    <property type="molecule type" value="Genomic_DNA"/>
</dbReference>
<dbReference type="RefSeq" id="WP_119436403.1">
    <property type="nucleotide sequence ID" value="NZ_QWGR01000002.1"/>
</dbReference>
<keyword evidence="3" id="KW-1185">Reference proteome</keyword>
<feature type="transmembrane region" description="Helical" evidence="1">
    <location>
        <begin position="811"/>
        <end position="832"/>
    </location>
</feature>
<proteinExistence type="predicted"/>
<dbReference type="OrthoDB" id="9772884at2"/>
<comment type="caution">
    <text evidence="2">The sequence shown here is derived from an EMBL/GenBank/DDBJ whole genome shotgun (WGS) entry which is preliminary data.</text>
</comment>
<protein>
    <recommendedName>
        <fullName evidence="4">YfhO family protein</fullName>
    </recommendedName>
</protein>
<gene>
    <name evidence="2" type="ORF">D1614_02950</name>
</gene>